<protein>
    <submittedName>
        <fullName evidence="2">T9SS type B sorting domain-containing protein</fullName>
    </submittedName>
</protein>
<accession>A0ABT2W3J9</accession>
<keyword evidence="3" id="KW-1185">Reference proteome</keyword>
<evidence type="ECO:0000313" key="3">
    <source>
        <dbReference type="Proteomes" id="UP001208649"/>
    </source>
</evidence>
<dbReference type="Gene3D" id="2.60.40.10">
    <property type="entry name" value="Immunoglobulins"/>
    <property type="match status" value="2"/>
</dbReference>
<dbReference type="EMBL" id="JAOTEM010000001">
    <property type="protein sequence ID" value="MCU7616801.1"/>
    <property type="molecule type" value="Genomic_DNA"/>
</dbReference>
<evidence type="ECO:0000259" key="1">
    <source>
        <dbReference type="Pfam" id="PF25778"/>
    </source>
</evidence>
<organism evidence="2 3">
    <name type="scientific">Chryseobacterium edaphi</name>
    <dbReference type="NCBI Taxonomy" id="2976532"/>
    <lineage>
        <taxon>Bacteria</taxon>
        <taxon>Pseudomonadati</taxon>
        <taxon>Bacteroidota</taxon>
        <taxon>Flavobacteriia</taxon>
        <taxon>Flavobacteriales</taxon>
        <taxon>Weeksellaceae</taxon>
        <taxon>Chryseobacterium group</taxon>
        <taxon>Chryseobacterium</taxon>
    </lineage>
</organism>
<reference evidence="3" key="1">
    <citation type="submission" date="2023-07" db="EMBL/GenBank/DDBJ databases">
        <title>Chryseobacterium sp. strain PBS4-4 Genome sequencing and assembly.</title>
        <authorList>
            <person name="Jung Y."/>
        </authorList>
    </citation>
    <scope>NUCLEOTIDE SEQUENCE [LARGE SCALE GENOMIC DNA]</scope>
    <source>
        <strain evidence="3">PBS4-4</strain>
    </source>
</reference>
<dbReference type="InterPro" id="IPR026341">
    <property type="entry name" value="T9SS_type_B"/>
</dbReference>
<dbReference type="Pfam" id="PF25778">
    <property type="entry name" value="DUF7948"/>
    <property type="match status" value="1"/>
</dbReference>
<dbReference type="Proteomes" id="UP001208649">
    <property type="component" value="Unassembled WGS sequence"/>
</dbReference>
<comment type="caution">
    <text evidence="2">The sequence shown here is derived from an EMBL/GenBank/DDBJ whole genome shotgun (WGS) entry which is preliminary data.</text>
</comment>
<name>A0ABT2W3J9_9FLAO</name>
<dbReference type="InterPro" id="IPR057708">
    <property type="entry name" value="DUF7948"/>
</dbReference>
<dbReference type="PANTHER" id="PTHR35580">
    <property type="entry name" value="CELL SURFACE GLYCOPROTEIN (S-LAYER PROTEIN)-LIKE PROTEIN"/>
    <property type="match status" value="1"/>
</dbReference>
<proteinExistence type="predicted"/>
<sequence>MRKILFLFSIFCCVILFGQKKFQKDNQYHFYENKGQIVDQNGEENKDVKYLFHSAGLNVQLRSNGFSYDVYETKKTTNPNFNKNRENLAVNKRDFNTEEYIYENLFHRIDIDLINSNRDSKIIAEGKSADYENYYNLSYKPDGVTNVHRYQKIVYKNIYNNIDLIFFKPKDSLKPIEYNFIINPGGKVSDIKMKFNGAPTSIENDKLLMKVRFGDMYENIPNSWIGDQNKKEINVLFKDFGNQIYGFNSPVDSSDKKIVIDPVPTRIWGSYVAGFGDEYIRAKTDSQSTLYIFGGTTSTTNFATSGTYQQNVVGGYDAVIMKVTKFGQKIWGTYYGFNQNDFFNDVDFDENFNIYAGGKIQRMSVNDNMVVTKFNSNGAFIFQKEFLTNSNDTFFSISYNQNHVYFAGDTFSFDFPTVNAMQPAKASPSGFTDGIIGSLDATTANVDWLTYFGKADGSTSMFQIFSSVNDLEIIGATQSSTLPMVNAFQPLKAGITDGVYLRLSKSGNNIIRSSYYGNAGQDVIRKAIIVNNILILPGEYSTPAFPLGQAGVWRVNLSNNTIIKNYFNLQDDYQLLAYPDTFGNVFFTGLHSNGQPDVSTPGAYLGMPAMYISTFLVKYNQNDLKEWGTYYTGNGATQLGEVTKDSEDAIYLTGMSSGNTSGIATPGTFQQQGGGSGNNDAFIAKFRDCSSTGMVNSNSPVCINSNIQLTATGGTTYAWTGPNGFTSTLQNPTISNAIAANAGTYTCQITGSGACDGSFTVNVVVGDNTPPVPTLASLSDVTGNCNTTISIFPTATDNCAGTITATTTDPLSYSTPGTHVIHWTYNDGNGNISTQNQNVIISATPLPTTANATQTFCATYQPKMSDLQITGQNIKWYDTTNSILPITTPFVNGQTYFASQTINGCESAKISIQVIVNNTTKPTAAAIQDFCASANPKLSNLVVNGTALIYYDSAGNILPLTTPLVHGQTYFVTQTINNCESEKLGILVTLSQNNVPANNYRETFCNVTTGNTMVVNLTIYQSNIIANPNNYIFTYTNQLGNPIANPSNYTLNIGTNIINVKVATADGCFINVILELHLNPKPVITLPEDFDFCRGKIVTLDAGAGFVSYLWSTGATTQTITVSTPGTYWVKVTNSFGCENTDSIQLTYSVLGEIVSVNISNNSATVIMSTPGNYEYSLDNQNWQNSNVFSNLTLGEYKVYVRTKSGCIIGEKNFSIFNIPNMITPNGDGTNDKWRIAGLENYSGTEILVYDRKGLIVFKQTITKKPFEWDGKYNSNPLATGNYWYTIKVSDGRVYNGWLLIKNRN</sequence>
<dbReference type="RefSeq" id="WP_263002228.1">
    <property type="nucleotide sequence ID" value="NZ_JAOTEM010000001.1"/>
</dbReference>
<dbReference type="InterPro" id="IPR013783">
    <property type="entry name" value="Ig-like_fold"/>
</dbReference>
<dbReference type="Pfam" id="PF13585">
    <property type="entry name" value="CHU_C"/>
    <property type="match status" value="1"/>
</dbReference>
<gene>
    <name evidence="2" type="ORF">NZ698_06290</name>
</gene>
<dbReference type="InterPro" id="IPR052918">
    <property type="entry name" value="Motility_Chemotaxis_Reg"/>
</dbReference>
<dbReference type="NCBIfam" id="TIGR04131">
    <property type="entry name" value="Bac_Flav_CTERM"/>
    <property type="match status" value="1"/>
</dbReference>
<feature type="domain" description="DUF7948" evidence="1">
    <location>
        <begin position="30"/>
        <end position="263"/>
    </location>
</feature>
<evidence type="ECO:0000313" key="2">
    <source>
        <dbReference type="EMBL" id="MCU7616801.1"/>
    </source>
</evidence>
<dbReference type="PANTHER" id="PTHR35580:SF1">
    <property type="entry name" value="PHYTASE-LIKE DOMAIN-CONTAINING PROTEIN"/>
    <property type="match status" value="1"/>
</dbReference>